<proteinExistence type="predicted"/>
<gene>
    <name evidence="1" type="ORF">LBBP_01305</name>
</gene>
<dbReference type="EMBL" id="CP012029">
    <property type="protein sequence ID" value="ALO25601.1"/>
    <property type="molecule type" value="Genomic_DNA"/>
</dbReference>
<sequence>MQAIAQTFLNRTHVIYQDKGTLFDFNLLTFLMSDWVKIKAQISPSTNRSVSRI</sequence>
<name>A0A0S2IPK6_LEPBO</name>
<accession>A0A0S2IPK6</accession>
<protein>
    <submittedName>
        <fullName evidence="1">Uncharacterized protein</fullName>
    </submittedName>
</protein>
<dbReference type="PATRIC" id="fig|280505.15.peg.1272"/>
<evidence type="ECO:0000313" key="2">
    <source>
        <dbReference type="Proteomes" id="UP000058857"/>
    </source>
</evidence>
<dbReference type="Proteomes" id="UP000058857">
    <property type="component" value="Chromosome 1"/>
</dbReference>
<reference evidence="1 2" key="1">
    <citation type="journal article" date="2015" name="PLoS Negl. Trop. Dis.">
        <title>Distribution of Plasmids in Distinct Leptospira Pathogenic Species.</title>
        <authorList>
            <person name="Wang Y."/>
            <person name="Zhuang X."/>
            <person name="Zhong Y."/>
            <person name="Zhang C."/>
            <person name="Zhang Y."/>
            <person name="Zeng L."/>
            <person name="Zhu Y."/>
            <person name="He P."/>
            <person name="Dong K."/>
            <person name="Pal U."/>
            <person name="Guo X."/>
            <person name="Qin J."/>
        </authorList>
    </citation>
    <scope>NUCLEOTIDE SEQUENCE [LARGE SCALE GENOMIC DNA]</scope>
    <source>
        <strain evidence="1 2">56604</strain>
    </source>
</reference>
<dbReference type="AlphaFoldDB" id="A0A0S2IPK6"/>
<evidence type="ECO:0000313" key="1">
    <source>
        <dbReference type="EMBL" id="ALO25601.1"/>
    </source>
</evidence>
<organism evidence="1">
    <name type="scientific">Leptospira borgpetersenii serovar Ballum</name>
    <dbReference type="NCBI Taxonomy" id="280505"/>
    <lineage>
        <taxon>Bacteria</taxon>
        <taxon>Pseudomonadati</taxon>
        <taxon>Spirochaetota</taxon>
        <taxon>Spirochaetia</taxon>
        <taxon>Leptospirales</taxon>
        <taxon>Leptospiraceae</taxon>
        <taxon>Leptospira</taxon>
    </lineage>
</organism>